<comment type="caution">
    <text evidence="3">The sequence shown here is derived from an EMBL/GenBank/DDBJ whole genome shotgun (WGS) entry which is preliminary data.</text>
</comment>
<feature type="transmembrane region" description="Helical" evidence="1">
    <location>
        <begin position="199"/>
        <end position="216"/>
    </location>
</feature>
<reference evidence="3 4" key="1">
    <citation type="submission" date="2016-10" db="EMBL/GenBank/DDBJ databases">
        <title>Comparative genome analysis of multiple Pseudomonas spp. focuses on biocontrol and plant growth promoting traits.</title>
        <authorList>
            <person name="Tao X.-Y."/>
            <person name="Taylor C.G."/>
        </authorList>
    </citation>
    <scope>NUCLEOTIDE SEQUENCE [LARGE SCALE GENOMIC DNA]</scope>
    <source>
        <strain evidence="3 4">28B5</strain>
    </source>
</reference>
<accession>A0A423M6R2</accession>
<dbReference type="AlphaFoldDB" id="A0A423M6R2"/>
<organism evidence="3 4">
    <name type="scientific">Pseudomonas fluorescens</name>
    <dbReference type="NCBI Taxonomy" id="294"/>
    <lineage>
        <taxon>Bacteria</taxon>
        <taxon>Pseudomonadati</taxon>
        <taxon>Pseudomonadota</taxon>
        <taxon>Gammaproteobacteria</taxon>
        <taxon>Pseudomonadales</taxon>
        <taxon>Pseudomonadaceae</taxon>
        <taxon>Pseudomonas</taxon>
    </lineage>
</organism>
<keyword evidence="1" id="KW-0812">Transmembrane</keyword>
<evidence type="ECO:0000256" key="1">
    <source>
        <dbReference type="SAM" id="Phobius"/>
    </source>
</evidence>
<keyword evidence="1" id="KW-0472">Membrane</keyword>
<feature type="transmembrane region" description="Helical" evidence="1">
    <location>
        <begin position="304"/>
        <end position="324"/>
    </location>
</feature>
<dbReference type="RefSeq" id="WP_123453098.1">
    <property type="nucleotide sequence ID" value="NZ_MOBX01000015.1"/>
</dbReference>
<feature type="transmembrane region" description="Helical" evidence="1">
    <location>
        <begin position="280"/>
        <end position="298"/>
    </location>
</feature>
<keyword evidence="3" id="KW-0808">Transferase</keyword>
<feature type="transmembrane region" description="Helical" evidence="1">
    <location>
        <begin position="168"/>
        <end position="187"/>
    </location>
</feature>
<proteinExistence type="predicted"/>
<feature type="transmembrane region" description="Helical" evidence="1">
    <location>
        <begin position="144"/>
        <end position="163"/>
    </location>
</feature>
<feature type="transmembrane region" description="Helical" evidence="1">
    <location>
        <begin position="9"/>
        <end position="29"/>
    </location>
</feature>
<dbReference type="OrthoDB" id="9767863at2"/>
<feature type="transmembrane region" description="Helical" evidence="1">
    <location>
        <begin position="248"/>
        <end position="268"/>
    </location>
</feature>
<evidence type="ECO:0000313" key="3">
    <source>
        <dbReference type="EMBL" id="RON77848.1"/>
    </source>
</evidence>
<protein>
    <submittedName>
        <fullName evidence="3">Acyltransferase</fullName>
    </submittedName>
</protein>
<dbReference type="Pfam" id="PF01757">
    <property type="entry name" value="Acyl_transf_3"/>
    <property type="match status" value="1"/>
</dbReference>
<dbReference type="InterPro" id="IPR002656">
    <property type="entry name" value="Acyl_transf_3_dom"/>
</dbReference>
<feature type="transmembrane region" description="Helical" evidence="1">
    <location>
        <begin position="78"/>
        <end position="97"/>
    </location>
</feature>
<dbReference type="PANTHER" id="PTHR23028">
    <property type="entry name" value="ACETYLTRANSFERASE"/>
    <property type="match status" value="1"/>
</dbReference>
<dbReference type="EMBL" id="MOBX01000015">
    <property type="protein sequence ID" value="RON77848.1"/>
    <property type="molecule type" value="Genomic_DNA"/>
</dbReference>
<name>A0A423M6R2_PSEFL</name>
<dbReference type="GO" id="GO:0016747">
    <property type="term" value="F:acyltransferase activity, transferring groups other than amino-acyl groups"/>
    <property type="evidence" value="ECO:0007669"/>
    <property type="project" value="InterPro"/>
</dbReference>
<dbReference type="InterPro" id="IPR050879">
    <property type="entry name" value="Acyltransferase_3"/>
</dbReference>
<dbReference type="Proteomes" id="UP000285378">
    <property type="component" value="Unassembled WGS sequence"/>
</dbReference>
<gene>
    <name evidence="3" type="ORF">BK670_21605</name>
</gene>
<sequence>MQHKDNNLNLLRLIAALMVLYAHSFAFYGNPPAGFLGLISYGGLGIDIFFVISGYLIVKSWDFTPSATNFLIKRSLRIFPALIVVVLISMFILGPLFTTLTVGEYFTHPQFWSYLKNVILSPVFYLPGVLEHARVPNAVNGSLWSLPIEFFMYLVVMALGLVLRSSRWAYVAVTALFALTVIFWCWRDAPLVVIYDSDVRNIFLTGIYFMIGACFAKWRLERWFSLSGVCMLIMATILLAPYAPVSKVLLWLTLPYVVLAYGLSSSRLGSWVNRVGDCSYGVYIYAFPVQQFVLLKFPDISYPLYLFVTIAMTLVLGYASWHLVEKRVLKFKPKEKSRAMADIDNVKPVFAPETGENLKSMSPDR</sequence>
<keyword evidence="1" id="KW-1133">Transmembrane helix</keyword>
<keyword evidence="3" id="KW-0012">Acyltransferase</keyword>
<evidence type="ECO:0000259" key="2">
    <source>
        <dbReference type="Pfam" id="PF01757"/>
    </source>
</evidence>
<feature type="transmembrane region" description="Helical" evidence="1">
    <location>
        <begin position="35"/>
        <end position="58"/>
    </location>
</feature>
<evidence type="ECO:0000313" key="4">
    <source>
        <dbReference type="Proteomes" id="UP000285378"/>
    </source>
</evidence>
<feature type="transmembrane region" description="Helical" evidence="1">
    <location>
        <begin position="223"/>
        <end position="242"/>
    </location>
</feature>
<feature type="domain" description="Acyltransferase 3" evidence="2">
    <location>
        <begin position="6"/>
        <end position="320"/>
    </location>
</feature>